<evidence type="ECO:0000313" key="2">
    <source>
        <dbReference type="Proteomes" id="UP000190648"/>
    </source>
</evidence>
<sequence>MSNPRGFFLECSDNNLLTQITEEPMKEDALWDLMLTSKEEVVWNVKARGGLGCSDLQMVDFRILKVRIKANSRIAVLKFRRADFGLFMVFLERNPWDTVLERREIQETWMIFKNYLL</sequence>
<dbReference type="GO" id="GO:0031012">
    <property type="term" value="C:extracellular matrix"/>
    <property type="evidence" value="ECO:0007669"/>
    <property type="project" value="TreeGrafter"/>
</dbReference>
<protein>
    <submittedName>
        <fullName evidence="1">Uncharacterized protein</fullName>
    </submittedName>
</protein>
<reference evidence="1 2" key="1">
    <citation type="submission" date="2016-02" db="EMBL/GenBank/DDBJ databases">
        <title>Band-tailed pigeon sequencing and assembly.</title>
        <authorList>
            <person name="Soares A.E."/>
            <person name="Novak B.J."/>
            <person name="Rice E.S."/>
            <person name="O'Connell B."/>
            <person name="Chang D."/>
            <person name="Weber S."/>
            <person name="Shapiro B."/>
        </authorList>
    </citation>
    <scope>NUCLEOTIDE SEQUENCE [LARGE SCALE GENOMIC DNA]</scope>
    <source>
        <strain evidence="1">BTP2013</strain>
        <tissue evidence="1">Blood</tissue>
    </source>
</reference>
<proteinExistence type="predicted"/>
<dbReference type="Proteomes" id="UP000190648">
    <property type="component" value="Unassembled WGS sequence"/>
</dbReference>
<comment type="caution">
    <text evidence="1">The sequence shown here is derived from an EMBL/GenBank/DDBJ whole genome shotgun (WGS) entry which is preliminary data.</text>
</comment>
<organism evidence="1 2">
    <name type="scientific">Patagioenas fasciata monilis</name>
    <dbReference type="NCBI Taxonomy" id="372326"/>
    <lineage>
        <taxon>Eukaryota</taxon>
        <taxon>Metazoa</taxon>
        <taxon>Chordata</taxon>
        <taxon>Craniata</taxon>
        <taxon>Vertebrata</taxon>
        <taxon>Euteleostomi</taxon>
        <taxon>Archelosauria</taxon>
        <taxon>Archosauria</taxon>
        <taxon>Dinosauria</taxon>
        <taxon>Saurischia</taxon>
        <taxon>Theropoda</taxon>
        <taxon>Coelurosauria</taxon>
        <taxon>Aves</taxon>
        <taxon>Neognathae</taxon>
        <taxon>Neoaves</taxon>
        <taxon>Columbimorphae</taxon>
        <taxon>Columbiformes</taxon>
        <taxon>Columbidae</taxon>
        <taxon>Patagioenas</taxon>
    </lineage>
</organism>
<dbReference type="EMBL" id="LSYS01000321">
    <property type="protein sequence ID" value="OPJ90369.1"/>
    <property type="molecule type" value="Genomic_DNA"/>
</dbReference>
<dbReference type="PANTHER" id="PTHR33395">
    <property type="entry name" value="TRANSCRIPTASE, PUTATIVE-RELATED-RELATED"/>
    <property type="match status" value="1"/>
</dbReference>
<accession>A0A1V4L0W6</accession>
<dbReference type="GO" id="GO:0061343">
    <property type="term" value="P:cell adhesion involved in heart morphogenesis"/>
    <property type="evidence" value="ECO:0007669"/>
    <property type="project" value="TreeGrafter"/>
</dbReference>
<dbReference type="STRING" id="372326.A0A1V4L0W6"/>
<dbReference type="PANTHER" id="PTHR33395:SF22">
    <property type="entry name" value="REVERSE TRANSCRIPTASE DOMAIN-CONTAINING PROTEIN"/>
    <property type="match status" value="1"/>
</dbReference>
<name>A0A1V4L0W6_PATFA</name>
<keyword evidence="2" id="KW-1185">Reference proteome</keyword>
<evidence type="ECO:0000313" key="1">
    <source>
        <dbReference type="EMBL" id="OPJ90369.1"/>
    </source>
</evidence>
<dbReference type="OrthoDB" id="9217982at2759"/>
<dbReference type="GO" id="GO:0007508">
    <property type="term" value="P:larval heart development"/>
    <property type="evidence" value="ECO:0007669"/>
    <property type="project" value="TreeGrafter"/>
</dbReference>
<gene>
    <name evidence="1" type="ORF">AV530_009090</name>
</gene>
<dbReference type="AlphaFoldDB" id="A0A1V4L0W6"/>